<sequence length="199" mass="22613">MKEFWEERYSAEEYAYGKAPNTFLRAELEHFEPGHALFPAEGEGRNAVYAAQLGWSVEAFDYSSAARQKALRLAQAYQVTLQYQVASIESFPFERKEYDLIALFFVHLPPALRQQLHAACITALRPGGKLLLEAFHKEQLTLNSGGPKQEGMLFSLEELETDFASLSLDQISRQRVILEEGPYHHGPAETVRIRATKHQ</sequence>
<keyword evidence="1" id="KW-0808">Transferase</keyword>
<dbReference type="AlphaFoldDB" id="A0A098RZX6"/>
<dbReference type="PANTHER" id="PTHR43861:SF3">
    <property type="entry name" value="PUTATIVE (AFU_ORTHOLOGUE AFUA_2G14390)-RELATED"/>
    <property type="match status" value="1"/>
</dbReference>
<dbReference type="PANTHER" id="PTHR43861">
    <property type="entry name" value="TRANS-ACONITATE 2-METHYLTRANSFERASE-RELATED"/>
    <property type="match status" value="1"/>
</dbReference>
<gene>
    <name evidence="3" type="ORF">IX84_29045</name>
</gene>
<evidence type="ECO:0000313" key="3">
    <source>
        <dbReference type="EMBL" id="KGE85138.1"/>
    </source>
</evidence>
<dbReference type="CDD" id="cd02440">
    <property type="entry name" value="AdoMet_MTases"/>
    <property type="match status" value="1"/>
</dbReference>
<dbReference type="GO" id="GO:0016740">
    <property type="term" value="F:transferase activity"/>
    <property type="evidence" value="ECO:0007669"/>
    <property type="project" value="UniProtKB-KW"/>
</dbReference>
<keyword evidence="4" id="KW-1185">Reference proteome</keyword>
<name>A0A098RZX6_9BACT</name>
<dbReference type="Pfam" id="PF13649">
    <property type="entry name" value="Methyltransf_25"/>
    <property type="match status" value="1"/>
</dbReference>
<feature type="domain" description="Methyltransferase" evidence="2">
    <location>
        <begin position="42"/>
        <end position="128"/>
    </location>
</feature>
<organism evidence="3 4">
    <name type="scientific">Phaeodactylibacter xiamenensis</name>
    <dbReference type="NCBI Taxonomy" id="1524460"/>
    <lineage>
        <taxon>Bacteria</taxon>
        <taxon>Pseudomonadati</taxon>
        <taxon>Bacteroidota</taxon>
        <taxon>Saprospiria</taxon>
        <taxon>Saprospirales</taxon>
        <taxon>Haliscomenobacteraceae</taxon>
        <taxon>Phaeodactylibacter</taxon>
    </lineage>
</organism>
<dbReference type="EMBL" id="JPOS01000092">
    <property type="protein sequence ID" value="KGE85138.1"/>
    <property type="molecule type" value="Genomic_DNA"/>
</dbReference>
<evidence type="ECO:0000259" key="2">
    <source>
        <dbReference type="Pfam" id="PF13649"/>
    </source>
</evidence>
<proteinExistence type="predicted"/>
<dbReference type="Gene3D" id="3.40.50.150">
    <property type="entry name" value="Vaccinia Virus protein VP39"/>
    <property type="match status" value="1"/>
</dbReference>
<dbReference type="OrthoDB" id="9804312at2"/>
<dbReference type="SUPFAM" id="SSF53335">
    <property type="entry name" value="S-adenosyl-L-methionine-dependent methyltransferases"/>
    <property type="match status" value="1"/>
</dbReference>
<dbReference type="Proteomes" id="UP000029736">
    <property type="component" value="Unassembled WGS sequence"/>
</dbReference>
<comment type="caution">
    <text evidence="3">The sequence shown here is derived from an EMBL/GenBank/DDBJ whole genome shotgun (WGS) entry which is preliminary data.</text>
</comment>
<protein>
    <recommendedName>
        <fullName evidence="2">Methyltransferase domain-containing protein</fullName>
    </recommendedName>
</protein>
<dbReference type="STRING" id="1524460.IX84_29045"/>
<reference evidence="3 4" key="1">
    <citation type="journal article" date="2014" name="Int. J. Syst. Evol. Microbiol.">
        <title>Phaeodactylibacter xiamenensis gen. nov., sp. nov., a member of the family Saprospiraceae isolated from the marine alga Phaeodactylum tricornutum.</title>
        <authorList>
            <person name="Chen Z.Jr."/>
            <person name="Lei X."/>
            <person name="Lai Q."/>
            <person name="Li Y."/>
            <person name="Zhang B."/>
            <person name="Zhang J."/>
            <person name="Zhang H."/>
            <person name="Yang L."/>
            <person name="Zheng W."/>
            <person name="Tian Y."/>
            <person name="Yu Z."/>
            <person name="Xu H.Jr."/>
            <person name="Zheng T."/>
        </authorList>
    </citation>
    <scope>NUCLEOTIDE SEQUENCE [LARGE SCALE GENOMIC DNA]</scope>
    <source>
        <strain evidence="3 4">KD52</strain>
    </source>
</reference>
<dbReference type="InterPro" id="IPR029063">
    <property type="entry name" value="SAM-dependent_MTases_sf"/>
</dbReference>
<evidence type="ECO:0000313" key="4">
    <source>
        <dbReference type="Proteomes" id="UP000029736"/>
    </source>
</evidence>
<accession>A0A098RZX6</accession>
<evidence type="ECO:0000256" key="1">
    <source>
        <dbReference type="ARBA" id="ARBA00022679"/>
    </source>
</evidence>
<dbReference type="InterPro" id="IPR041698">
    <property type="entry name" value="Methyltransf_25"/>
</dbReference>
<dbReference type="RefSeq" id="WP_044229083.1">
    <property type="nucleotide sequence ID" value="NZ_JBKAGJ010000011.1"/>
</dbReference>